<proteinExistence type="predicted"/>
<reference evidence="3" key="4">
    <citation type="submission" date="2019-05" db="EMBL/GenBank/DDBJ databases">
        <authorList>
            <consortium name="Pathogen Informatics"/>
        </authorList>
    </citation>
    <scope>NUCLEOTIDE SEQUENCE</scope>
    <source>
        <strain evidence="3">17X</strain>
    </source>
</reference>
<dbReference type="EMBL" id="LK934637">
    <property type="protein sequence ID" value="CDU17898.1"/>
    <property type="molecule type" value="Genomic_DNA"/>
</dbReference>
<dbReference type="GeneID" id="3829536"/>
<dbReference type="VEuPathDB" id="PlasmoDB:PY17X_0912300"/>
<dbReference type="EMBL" id="LM993663">
    <property type="protein sequence ID" value="VTZ78315.1"/>
    <property type="molecule type" value="Genomic_DNA"/>
</dbReference>
<evidence type="ECO:0000256" key="1">
    <source>
        <dbReference type="SAM" id="MobiDB-lite"/>
    </source>
</evidence>
<dbReference type="KEGG" id="pyo:PY17X_0912300"/>
<evidence type="ECO:0000313" key="5">
    <source>
        <dbReference type="Proteomes" id="UP000072904"/>
    </source>
</evidence>
<dbReference type="RefSeq" id="XP_730313.1">
    <property type="nucleotide sequence ID" value="XM_725220.1"/>
</dbReference>
<dbReference type="Proteomes" id="UP000072874">
    <property type="component" value="Chromosome 9"/>
</dbReference>
<feature type="compositionally biased region" description="Basic and acidic residues" evidence="1">
    <location>
        <begin position="112"/>
        <end position="123"/>
    </location>
</feature>
<dbReference type="VEuPathDB" id="PlasmoDB:PYYM_0911800"/>
<reference evidence="2" key="3">
    <citation type="submission" date="2014-05" db="EMBL/GenBank/DDBJ databases">
        <authorList>
            <person name="Aslett A.Martin."/>
            <person name="De Silva Nishadi"/>
        </authorList>
    </citation>
    <scope>NUCLEOTIDE SEQUENCE</scope>
    <source>
        <strain evidence="2">YM</strain>
    </source>
</reference>
<dbReference type="OMA" id="VEPFYYT"/>
<reference evidence="3" key="2">
    <citation type="submission" date="2014-05" db="EMBL/GenBank/DDBJ databases">
        <authorList>
            <person name="Aslett M.A."/>
            <person name="De Silva N."/>
        </authorList>
    </citation>
    <scope>NUCLEOTIDE SEQUENCE</scope>
    <source>
        <strain evidence="3">17X</strain>
    </source>
</reference>
<evidence type="ECO:0000313" key="2">
    <source>
        <dbReference type="EMBL" id="CDU17898.1"/>
    </source>
</evidence>
<dbReference type="OrthoDB" id="387505at2759"/>
<dbReference type="Proteomes" id="UP000072904">
    <property type="component" value="Chromosome 9"/>
</dbReference>
<reference evidence="4 5" key="1">
    <citation type="journal article" date="2014" name="BMC Biol.">
        <title>A comprehensive evaluation of rodent malaria parasite genomes and gene expression.</title>
        <authorList>
            <person name="Otto T.D."/>
            <person name="Bohme U."/>
            <person name="Jackson A.P."/>
            <person name="Hunt M."/>
            <person name="Franke-Fayard B."/>
            <person name="Hoeijmakers W.A."/>
            <person name="Religa A.A."/>
            <person name="Robertson L."/>
            <person name="Sanders M."/>
            <person name="Ogun S.A."/>
            <person name="Cunningham D."/>
            <person name="Erhart A."/>
            <person name="Billker O."/>
            <person name="Khan S.M."/>
            <person name="Stunnenberg H.G."/>
            <person name="Langhorne J."/>
            <person name="Holder A.A."/>
            <person name="Waters A.P."/>
            <person name="Newbold C.I."/>
            <person name="Pain A."/>
            <person name="Berriman M."/>
            <person name="Janse C.J."/>
        </authorList>
    </citation>
    <scope>NUCLEOTIDE SEQUENCE [LARGE SCALE GENOMIC DNA]</scope>
    <source>
        <strain evidence="3 4">17X</strain>
        <strain evidence="2 5">YM</strain>
    </source>
</reference>
<dbReference type="VEuPathDB" id="PlasmoDB:PY02432"/>
<gene>
    <name evidence="3" type="ORF">PY17X_0912300</name>
    <name evidence="2" type="ORF">PYYM_0911800</name>
</gene>
<dbReference type="VEuPathDB" id="PlasmoDB:Py17XNL_000900147"/>
<name>A0A077Y6K8_PLAYE</name>
<evidence type="ECO:0000313" key="3">
    <source>
        <dbReference type="EMBL" id="VTZ78315.1"/>
    </source>
</evidence>
<feature type="region of interest" description="Disordered" evidence="1">
    <location>
        <begin position="87"/>
        <end position="123"/>
    </location>
</feature>
<organism evidence="2 5">
    <name type="scientific">Plasmodium yoelii</name>
    <dbReference type="NCBI Taxonomy" id="5861"/>
    <lineage>
        <taxon>Eukaryota</taxon>
        <taxon>Sar</taxon>
        <taxon>Alveolata</taxon>
        <taxon>Apicomplexa</taxon>
        <taxon>Aconoidasida</taxon>
        <taxon>Haemosporida</taxon>
        <taxon>Plasmodiidae</taxon>
        <taxon>Plasmodium</taxon>
        <taxon>Plasmodium (Vinckeia)</taxon>
    </lineage>
</organism>
<accession>A0A077Y6K8</accession>
<protein>
    <submittedName>
        <fullName evidence="3">Sporozoite surface protein essential for liver stage development, putative</fullName>
    </submittedName>
</protein>
<feature type="compositionally biased region" description="Basic and acidic residues" evidence="1">
    <location>
        <begin position="87"/>
        <end position="101"/>
    </location>
</feature>
<sequence>MSNQVLETYECSLLKPQLVNTLYYPADITWKYVLSSKPSGCFGSTKKYVAVPETYTYSYPYYYYYVYYRPYVLGNVTLSIKNADQSKKKVNELNNQEKKEEPSDENGSKTSKKNDECNDRENNTKKYVSILTPPYYIGSLFYPTAIVFP</sequence>
<dbReference type="AlphaFoldDB" id="A0A077Y6K8"/>
<evidence type="ECO:0000313" key="4">
    <source>
        <dbReference type="Proteomes" id="UP000072874"/>
    </source>
</evidence>